<evidence type="ECO:0000259" key="7">
    <source>
        <dbReference type="PROSITE" id="PS50110"/>
    </source>
</evidence>
<dbReference type="CDD" id="cd06170">
    <property type="entry name" value="LuxR_C_like"/>
    <property type="match status" value="1"/>
</dbReference>
<dbReference type="SUPFAM" id="SSF46894">
    <property type="entry name" value="C-terminal effector domain of the bipartite response regulators"/>
    <property type="match status" value="1"/>
</dbReference>
<proteinExistence type="predicted"/>
<dbReference type="PROSITE" id="PS00622">
    <property type="entry name" value="HTH_LUXR_1"/>
    <property type="match status" value="1"/>
</dbReference>
<gene>
    <name evidence="8" type="ORF">F8O01_01065</name>
</gene>
<comment type="caution">
    <text evidence="8">The sequence shown here is derived from an EMBL/GenBank/DDBJ whole genome shotgun (WGS) entry which is preliminary data.</text>
</comment>
<dbReference type="GO" id="GO:0000160">
    <property type="term" value="P:phosphorelay signal transduction system"/>
    <property type="evidence" value="ECO:0007669"/>
    <property type="project" value="InterPro"/>
</dbReference>
<dbReference type="InterPro" id="IPR039420">
    <property type="entry name" value="WalR-like"/>
</dbReference>
<evidence type="ECO:0000256" key="5">
    <source>
        <dbReference type="PROSITE-ProRule" id="PRU00169"/>
    </source>
</evidence>
<dbReference type="GO" id="GO:0006355">
    <property type="term" value="P:regulation of DNA-templated transcription"/>
    <property type="evidence" value="ECO:0007669"/>
    <property type="project" value="InterPro"/>
</dbReference>
<evidence type="ECO:0000313" key="8">
    <source>
        <dbReference type="EMBL" id="KAB1662565.1"/>
    </source>
</evidence>
<dbReference type="Gene3D" id="3.40.50.2300">
    <property type="match status" value="1"/>
</dbReference>
<dbReference type="CDD" id="cd17535">
    <property type="entry name" value="REC_NarL-like"/>
    <property type="match status" value="1"/>
</dbReference>
<feature type="modified residue" description="4-aspartylphosphate" evidence="5">
    <location>
        <position position="59"/>
    </location>
</feature>
<keyword evidence="2" id="KW-0805">Transcription regulation</keyword>
<keyword evidence="9" id="KW-1185">Reference proteome</keyword>
<keyword evidence="3" id="KW-0238">DNA-binding</keyword>
<evidence type="ECO:0000256" key="1">
    <source>
        <dbReference type="ARBA" id="ARBA00022553"/>
    </source>
</evidence>
<dbReference type="InterPro" id="IPR011006">
    <property type="entry name" value="CheY-like_superfamily"/>
</dbReference>
<keyword evidence="1 5" id="KW-0597">Phosphoprotein</keyword>
<dbReference type="PRINTS" id="PR00038">
    <property type="entry name" value="HTHLUXR"/>
</dbReference>
<dbReference type="InterPro" id="IPR000792">
    <property type="entry name" value="Tscrpt_reg_LuxR_C"/>
</dbReference>
<evidence type="ECO:0000259" key="6">
    <source>
        <dbReference type="PROSITE" id="PS50043"/>
    </source>
</evidence>
<dbReference type="OrthoDB" id="9808843at2"/>
<dbReference type="PANTHER" id="PTHR43214">
    <property type="entry name" value="TWO-COMPONENT RESPONSE REGULATOR"/>
    <property type="match status" value="1"/>
</dbReference>
<accession>A0A7J5C233</accession>
<reference evidence="8 9" key="1">
    <citation type="submission" date="2019-09" db="EMBL/GenBank/DDBJ databases">
        <title>Phylogeny of genus Pseudoclavibacter and closely related genus.</title>
        <authorList>
            <person name="Li Y."/>
        </authorList>
    </citation>
    <scope>NUCLEOTIDE SEQUENCE [LARGE SCALE GENOMIC DNA]</scope>
    <source>
        <strain evidence="8 9">DSM 23821</strain>
    </source>
</reference>
<feature type="domain" description="Response regulatory" evidence="7">
    <location>
        <begin position="8"/>
        <end position="125"/>
    </location>
</feature>
<dbReference type="GO" id="GO:0003677">
    <property type="term" value="F:DNA binding"/>
    <property type="evidence" value="ECO:0007669"/>
    <property type="project" value="UniProtKB-KW"/>
</dbReference>
<dbReference type="Pfam" id="PF00072">
    <property type="entry name" value="Response_reg"/>
    <property type="match status" value="1"/>
</dbReference>
<dbReference type="RefSeq" id="WP_158038998.1">
    <property type="nucleotide sequence ID" value="NZ_JACCFV010000001.1"/>
</dbReference>
<dbReference type="PROSITE" id="PS50043">
    <property type="entry name" value="HTH_LUXR_2"/>
    <property type="match status" value="1"/>
</dbReference>
<sequence>MNDDDPIRVLLVDDHGLVLTGFQLILEAEDNIEVVGQASSGSEAIVLADRLRPDVVCMDVQMPGMDGIEATAHIMTEQAAPPRILMLTTFHDEQAVRASLRAGASGFVLKNSPPETLIEAINVLHSGDALLDPQVTRGVIEAMRLAGDAPTASDAVDTAPARADAADVTSGSDAALDVLTEREREVLLLLAEGLSNADIAQRLFVSDATIKTHVSNVLSKLGVHDRIHAVIYAYERGVVAPSGRG</sequence>
<protein>
    <submittedName>
        <fullName evidence="8">Response regulator transcription factor</fullName>
    </submittedName>
</protein>
<evidence type="ECO:0000313" key="9">
    <source>
        <dbReference type="Proteomes" id="UP000467240"/>
    </source>
</evidence>
<dbReference type="AlphaFoldDB" id="A0A7J5C233"/>
<dbReference type="EMBL" id="WBJZ01000001">
    <property type="protein sequence ID" value="KAB1662565.1"/>
    <property type="molecule type" value="Genomic_DNA"/>
</dbReference>
<dbReference type="SMART" id="SM00448">
    <property type="entry name" value="REC"/>
    <property type="match status" value="1"/>
</dbReference>
<dbReference type="Pfam" id="PF00196">
    <property type="entry name" value="GerE"/>
    <property type="match status" value="1"/>
</dbReference>
<dbReference type="InterPro" id="IPR016032">
    <property type="entry name" value="Sig_transdc_resp-reg_C-effctor"/>
</dbReference>
<dbReference type="SUPFAM" id="SSF52172">
    <property type="entry name" value="CheY-like"/>
    <property type="match status" value="1"/>
</dbReference>
<keyword evidence="4" id="KW-0804">Transcription</keyword>
<dbReference type="SMART" id="SM00421">
    <property type="entry name" value="HTH_LUXR"/>
    <property type="match status" value="1"/>
</dbReference>
<evidence type="ECO:0000256" key="3">
    <source>
        <dbReference type="ARBA" id="ARBA00023125"/>
    </source>
</evidence>
<dbReference type="InterPro" id="IPR058245">
    <property type="entry name" value="NreC/VraR/RcsB-like_REC"/>
</dbReference>
<dbReference type="Proteomes" id="UP000467240">
    <property type="component" value="Unassembled WGS sequence"/>
</dbReference>
<dbReference type="PROSITE" id="PS50110">
    <property type="entry name" value="RESPONSE_REGULATORY"/>
    <property type="match status" value="1"/>
</dbReference>
<name>A0A7J5C233_9MICO</name>
<organism evidence="8 9">
    <name type="scientific">Pseudoclavibacter chungangensis</name>
    <dbReference type="NCBI Taxonomy" id="587635"/>
    <lineage>
        <taxon>Bacteria</taxon>
        <taxon>Bacillati</taxon>
        <taxon>Actinomycetota</taxon>
        <taxon>Actinomycetes</taxon>
        <taxon>Micrococcales</taxon>
        <taxon>Microbacteriaceae</taxon>
        <taxon>Pseudoclavibacter</taxon>
    </lineage>
</organism>
<dbReference type="PANTHER" id="PTHR43214:SF24">
    <property type="entry name" value="TRANSCRIPTIONAL REGULATORY PROTEIN NARL-RELATED"/>
    <property type="match status" value="1"/>
</dbReference>
<evidence type="ECO:0000256" key="2">
    <source>
        <dbReference type="ARBA" id="ARBA00023015"/>
    </source>
</evidence>
<feature type="domain" description="HTH luxR-type" evidence="6">
    <location>
        <begin position="172"/>
        <end position="237"/>
    </location>
</feature>
<dbReference type="InterPro" id="IPR001789">
    <property type="entry name" value="Sig_transdc_resp-reg_receiver"/>
</dbReference>
<evidence type="ECO:0000256" key="4">
    <source>
        <dbReference type="ARBA" id="ARBA00023163"/>
    </source>
</evidence>